<feature type="compositionally biased region" description="Basic and acidic residues" evidence="1">
    <location>
        <begin position="43"/>
        <end position="62"/>
    </location>
</feature>
<evidence type="ECO:0000313" key="3">
    <source>
        <dbReference type="Proteomes" id="UP001177023"/>
    </source>
</evidence>
<gene>
    <name evidence="2" type="ORF">MSPICULIGERA_LOCUS25166</name>
</gene>
<feature type="region of interest" description="Disordered" evidence="1">
    <location>
        <begin position="87"/>
        <end position="107"/>
    </location>
</feature>
<accession>A0AA36DJE3</accession>
<feature type="compositionally biased region" description="Polar residues" evidence="1">
    <location>
        <begin position="63"/>
        <end position="74"/>
    </location>
</feature>
<feature type="region of interest" description="Disordered" evidence="1">
    <location>
        <begin position="20"/>
        <end position="74"/>
    </location>
</feature>
<evidence type="ECO:0000256" key="1">
    <source>
        <dbReference type="SAM" id="MobiDB-lite"/>
    </source>
</evidence>
<comment type="caution">
    <text evidence="2">The sequence shown here is derived from an EMBL/GenBank/DDBJ whole genome shotgun (WGS) entry which is preliminary data.</text>
</comment>
<dbReference type="EMBL" id="CATQJA010002709">
    <property type="protein sequence ID" value="CAJ0587189.1"/>
    <property type="molecule type" value="Genomic_DNA"/>
</dbReference>
<reference evidence="2" key="1">
    <citation type="submission" date="2023-06" db="EMBL/GenBank/DDBJ databases">
        <authorList>
            <person name="Delattre M."/>
        </authorList>
    </citation>
    <scope>NUCLEOTIDE SEQUENCE</scope>
    <source>
        <strain evidence="2">AF72</strain>
    </source>
</reference>
<name>A0AA36DJE3_9BILA</name>
<organism evidence="2 3">
    <name type="scientific">Mesorhabditis spiculigera</name>
    <dbReference type="NCBI Taxonomy" id="96644"/>
    <lineage>
        <taxon>Eukaryota</taxon>
        <taxon>Metazoa</taxon>
        <taxon>Ecdysozoa</taxon>
        <taxon>Nematoda</taxon>
        <taxon>Chromadorea</taxon>
        <taxon>Rhabditida</taxon>
        <taxon>Rhabditina</taxon>
        <taxon>Rhabditomorpha</taxon>
        <taxon>Rhabditoidea</taxon>
        <taxon>Rhabditidae</taxon>
        <taxon>Mesorhabditinae</taxon>
        <taxon>Mesorhabditis</taxon>
    </lineage>
</organism>
<keyword evidence="3" id="KW-1185">Reference proteome</keyword>
<sequence length="107" mass="11666">MGSCWSSIFQEELGSEDEYVYRGQPVPSTARTTEFEPSVSINRPEKFGENMRQRSRDSEGSSHRQGGSVQSLTGVGVATHQTFADTPAVDGYQDHCGGEVQDCGDCE</sequence>
<proteinExistence type="predicted"/>
<dbReference type="AlphaFoldDB" id="A0AA36DJE3"/>
<feature type="non-terminal residue" evidence="2">
    <location>
        <position position="107"/>
    </location>
</feature>
<dbReference type="Proteomes" id="UP001177023">
    <property type="component" value="Unassembled WGS sequence"/>
</dbReference>
<protein>
    <submittedName>
        <fullName evidence="2">Uncharacterized protein</fullName>
    </submittedName>
</protein>
<evidence type="ECO:0000313" key="2">
    <source>
        <dbReference type="EMBL" id="CAJ0587189.1"/>
    </source>
</evidence>